<dbReference type="GO" id="GO:0016740">
    <property type="term" value="F:transferase activity"/>
    <property type="evidence" value="ECO:0007669"/>
    <property type="project" value="UniProtKB-KW"/>
</dbReference>
<keyword evidence="2 3" id="KW-0819">tRNA processing</keyword>
<dbReference type="HAMAP" id="MF_01539">
    <property type="entry name" value="TmcAL"/>
    <property type="match status" value="1"/>
</dbReference>
<feature type="binding site" evidence="3">
    <location>
        <position position="101"/>
    </location>
    <ligand>
        <name>ATP</name>
        <dbReference type="ChEBI" id="CHEBI:30616"/>
    </ligand>
</feature>
<dbReference type="Proteomes" id="UP000571017">
    <property type="component" value="Unassembled WGS sequence"/>
</dbReference>
<dbReference type="PANTHER" id="PTHR37825">
    <property type="entry name" value="TRNA(MET) CYTIDINE ACETATE LIGASE"/>
    <property type="match status" value="1"/>
</dbReference>
<keyword evidence="3" id="KW-0694">RNA-binding</keyword>
<dbReference type="SUPFAM" id="SSF52374">
    <property type="entry name" value="Nucleotidylyl transferase"/>
    <property type="match status" value="1"/>
</dbReference>
<accession>A0A838CQ86</accession>
<dbReference type="RefSeq" id="WP_181471288.1">
    <property type="nucleotide sequence ID" value="NZ_JACEFG010000001.1"/>
</dbReference>
<dbReference type="EMBL" id="JACEFG010000001">
    <property type="protein sequence ID" value="MBA2174282.1"/>
    <property type="molecule type" value="Genomic_DNA"/>
</dbReference>
<evidence type="ECO:0000256" key="3">
    <source>
        <dbReference type="HAMAP-Rule" id="MF_01539"/>
    </source>
</evidence>
<name>A0A838CQ86_9BACI</name>
<comment type="caution">
    <text evidence="3">Lacks conserved residue(s) required for the propagation of feature annotation.</text>
</comment>
<sequence length="402" mass="46484">MRACGVIVEYNPFHNGHLYHLEQSKQEADAECMIAIMSGQFLQRGEPAIIDKWHRTEAALKKGVDLVLELPYIYAVEHSDHFSKGAVRTLSEMGVKSLCFGSEHGEIHAFEKAYCHLKQHQATYDLAVRTHLNEGYAYPEASRKAYEEINLPSDSIDLTQPNNILGYSYVKEVLTYDPNMTPLTIKRTANNYHDETILGHIASATSIRKQMKQYGLSQPAREALPDSTVEQLLSYQRKNDDWHDWEHYFHLLHYKILTMSCDELRSIHGVDEGLEHRLKRTIKQATSFESFMNALKTKRYTWTRLQRTLVHILIGTKKSLAQQLLHDERPPYARVLGMTDTGRQYLKEQKKKMNIPLITQPQQLDHPMLELEERASVSYYSILKAEKRVACLKREYGAPVMH</sequence>
<comment type="caution">
    <text evidence="4">The sequence shown here is derived from an EMBL/GenBank/DDBJ whole genome shotgun (WGS) entry which is preliminary data.</text>
</comment>
<dbReference type="InterPro" id="IPR008513">
    <property type="entry name" value="tRNA(Met)_cyd_acetate_ligase"/>
</dbReference>
<keyword evidence="5" id="KW-1185">Reference proteome</keyword>
<evidence type="ECO:0000313" key="5">
    <source>
        <dbReference type="Proteomes" id="UP000571017"/>
    </source>
</evidence>
<evidence type="ECO:0000256" key="2">
    <source>
        <dbReference type="ARBA" id="ARBA00022694"/>
    </source>
</evidence>
<comment type="catalytic activity">
    <reaction evidence="3">
        <text>cytidine(34) in elongator tRNA(Met) + acetate + ATP = N(4)-acetylcytidine(34) in elongator tRNA(Met) + AMP + diphosphate</text>
        <dbReference type="Rhea" id="RHEA:58144"/>
        <dbReference type="Rhea" id="RHEA-COMP:10693"/>
        <dbReference type="Rhea" id="RHEA-COMP:10694"/>
        <dbReference type="ChEBI" id="CHEBI:30089"/>
        <dbReference type="ChEBI" id="CHEBI:30616"/>
        <dbReference type="ChEBI" id="CHEBI:33019"/>
        <dbReference type="ChEBI" id="CHEBI:74900"/>
        <dbReference type="ChEBI" id="CHEBI:82748"/>
        <dbReference type="ChEBI" id="CHEBI:456215"/>
    </reaction>
</comment>
<feature type="binding site" evidence="3">
    <location>
        <position position="187"/>
    </location>
    <ligand>
        <name>ATP</name>
        <dbReference type="ChEBI" id="CHEBI:30616"/>
    </ligand>
</feature>
<dbReference type="EC" id="6.3.4.-" evidence="3"/>
<dbReference type="NCBIfam" id="NF010191">
    <property type="entry name" value="PRK13670.1"/>
    <property type="match status" value="1"/>
</dbReference>
<dbReference type="PANTHER" id="PTHR37825:SF1">
    <property type="entry name" value="TRNA(MET) CYTIDINE ACETATE LIGASE"/>
    <property type="match status" value="1"/>
</dbReference>
<organism evidence="4 5">
    <name type="scientific">Halobacillus locisalis</name>
    <dbReference type="NCBI Taxonomy" id="220753"/>
    <lineage>
        <taxon>Bacteria</taxon>
        <taxon>Bacillati</taxon>
        <taxon>Bacillota</taxon>
        <taxon>Bacilli</taxon>
        <taxon>Bacillales</taxon>
        <taxon>Bacillaceae</taxon>
        <taxon>Halobacillus</taxon>
    </lineage>
</organism>
<comment type="function">
    <text evidence="3">Catalyzes the formation of N(4)-acetylcytidine (ac(4)C) at the wobble position of elongator tRNA(Met), using acetate and ATP as substrates. First activates an acetate ion to form acetyladenylate (Ac-AMP) and then transfers the acetyl group to tRNA to form ac(4)C34.</text>
</comment>
<reference evidence="4 5" key="1">
    <citation type="journal article" date="2004" name="Extremophiles">
        <title>Halobacillus locisalis sp. nov., a halophilic bacterium isolated from a marine solar saltern of the Yellow Sea in Korea.</title>
        <authorList>
            <person name="Yoon J.H."/>
            <person name="Kang K.H."/>
            <person name="Oh T.K."/>
            <person name="Park Y.H."/>
        </authorList>
    </citation>
    <scope>NUCLEOTIDE SEQUENCE [LARGE SCALE GENOMIC DNA]</scope>
    <source>
        <strain evidence="4 5">KCTC 3788</strain>
    </source>
</reference>
<feature type="binding site" evidence="3">
    <location>
        <position position="162"/>
    </location>
    <ligand>
        <name>ATP</name>
        <dbReference type="ChEBI" id="CHEBI:30616"/>
    </ligand>
</feature>
<gene>
    <name evidence="3" type="primary">tmcAL</name>
    <name evidence="4" type="ORF">H0266_05120</name>
</gene>
<evidence type="ECO:0000313" key="4">
    <source>
        <dbReference type="EMBL" id="MBA2174282.1"/>
    </source>
</evidence>
<dbReference type="GO" id="GO:0016879">
    <property type="term" value="F:ligase activity, forming carbon-nitrogen bonds"/>
    <property type="evidence" value="ECO:0007669"/>
    <property type="project" value="UniProtKB-UniRule"/>
</dbReference>
<evidence type="ECO:0000256" key="1">
    <source>
        <dbReference type="ARBA" id="ARBA00022598"/>
    </source>
</evidence>
<dbReference type="GO" id="GO:0005737">
    <property type="term" value="C:cytoplasm"/>
    <property type="evidence" value="ECO:0007669"/>
    <property type="project" value="UniProtKB-SubCell"/>
</dbReference>
<dbReference type="Gene3D" id="3.40.50.620">
    <property type="entry name" value="HUPs"/>
    <property type="match status" value="1"/>
</dbReference>
<dbReference type="AlphaFoldDB" id="A0A838CQ86"/>
<dbReference type="Pfam" id="PF05636">
    <property type="entry name" value="HIGH_NTase1"/>
    <property type="match status" value="1"/>
</dbReference>
<feature type="binding site" evidence="3">
    <location>
        <begin position="7"/>
        <end position="20"/>
    </location>
    <ligand>
        <name>ATP</name>
        <dbReference type="ChEBI" id="CHEBI:30616"/>
    </ligand>
</feature>
<dbReference type="InterPro" id="IPR014729">
    <property type="entry name" value="Rossmann-like_a/b/a_fold"/>
</dbReference>
<dbReference type="GO" id="GO:0006400">
    <property type="term" value="P:tRNA modification"/>
    <property type="evidence" value="ECO:0007669"/>
    <property type="project" value="UniProtKB-UniRule"/>
</dbReference>
<keyword evidence="1 3" id="KW-0436">Ligase</keyword>
<protein>
    <recommendedName>
        <fullName evidence="3">tRNA(Met) cytidine acetate ligase</fullName>
        <ecNumber evidence="3">6.3.4.-</ecNumber>
    </recommendedName>
</protein>
<comment type="subcellular location">
    <subcellularLocation>
        <location evidence="3">Cytoplasm</location>
    </subcellularLocation>
</comment>
<keyword evidence="3" id="KW-0547">Nucleotide-binding</keyword>
<keyword evidence="3" id="KW-0820">tRNA-binding</keyword>
<keyword evidence="3" id="KW-0067">ATP-binding</keyword>
<comment type="similarity">
    <text evidence="3">Belongs to the TmcAL family.</text>
</comment>
<keyword evidence="4" id="KW-0808">Transferase</keyword>
<keyword evidence="3" id="KW-0963">Cytoplasm</keyword>
<dbReference type="GO" id="GO:0005524">
    <property type="term" value="F:ATP binding"/>
    <property type="evidence" value="ECO:0007669"/>
    <property type="project" value="UniProtKB-KW"/>
</dbReference>
<proteinExistence type="inferred from homology"/>
<dbReference type="GO" id="GO:0000049">
    <property type="term" value="F:tRNA binding"/>
    <property type="evidence" value="ECO:0007669"/>
    <property type="project" value="UniProtKB-KW"/>
</dbReference>